<comment type="caution">
    <text evidence="2">The sequence shown here is derived from an EMBL/GenBank/DDBJ whole genome shotgun (WGS) entry which is preliminary data.</text>
</comment>
<reference evidence="2 3" key="1">
    <citation type="journal article" date="2017" name="Int. J. Syst. Evol. Microbiol.">
        <title>Aquarickettsiella crustaci n. gen. n. sp. (Gammaproteobacteria: Legionellales: Coxiellaceae); a bacterial pathogen of the freshwater crustacean: Gammarus fossarum (Malacostraca: Amphipoda).</title>
        <authorList>
            <person name="Bojko J."/>
            <person name="Dunn A.M."/>
            <person name="Stebbing P.D."/>
            <person name="Van Aerle R."/>
            <person name="Bacela-Spychalska K."/>
            <person name="Bean T.P."/>
            <person name="Stentiford G.D."/>
        </authorList>
    </citation>
    <scope>NUCLEOTIDE SEQUENCE [LARGE SCALE GENOMIC DNA]</scope>
    <source>
        <strain evidence="2">RA15029</strain>
    </source>
</reference>
<dbReference type="Proteomes" id="UP000226429">
    <property type="component" value="Unassembled WGS sequence"/>
</dbReference>
<feature type="coiled-coil region" evidence="1">
    <location>
        <begin position="638"/>
        <end position="665"/>
    </location>
</feature>
<evidence type="ECO:0000313" key="2">
    <source>
        <dbReference type="EMBL" id="RDH40309.1"/>
    </source>
</evidence>
<dbReference type="InterPro" id="IPR032675">
    <property type="entry name" value="LRR_dom_sf"/>
</dbReference>
<accession>A0A370CHA6</accession>
<reference evidence="2 3" key="2">
    <citation type="journal article" date="2018" name="J. Invertebr. Pathol.">
        <title>'Candidatus Aquirickettsiella gammari' (Gammaproteobacteria: Legionellales: Coxiellaceae): A bacterial pathogen of the freshwater crustacean Gammarus fossarum (Malacostraca: Amphipoda).</title>
        <authorList>
            <person name="Bojko J."/>
            <person name="Dunn A.M."/>
            <person name="Stebbing P.D."/>
            <person name="van Aerle R."/>
            <person name="Bacela-Spychalska K."/>
            <person name="Bean T.P."/>
            <person name="Urrutia A."/>
            <person name="Stentiford G.D."/>
        </authorList>
    </citation>
    <scope>NUCLEOTIDE SEQUENCE [LARGE SCALE GENOMIC DNA]</scope>
    <source>
        <strain evidence="2">RA15029</strain>
    </source>
</reference>
<protein>
    <submittedName>
        <fullName evidence="2">Uncharacterized protein</fullName>
    </submittedName>
</protein>
<sequence>MPKFSEAFDRFKKDGFFELDTKLYTEQINKLQICARFLREDNPEIPFYQFHLSHVQFVPGYLPRPERVVDGVVVEHHAQRDWHPTVPDVVLLQMARSASAFNMGLRFNELNALEIPSEEQLKSALYSLLNQAGIWSSIKIDWVSFFCDNEAQNYLNADFHNDLLERLTEQAGTSLKELSLKPFSLSNSLTALVNFLTRSVDLEILHLEIIDATRDEWLELARVLAVCPKLKSLNLGNTLFDENAYSALSTLLDENYRIKRINVAGPIGNRTLMKAYNQLNQRLSKPRRARFKEKRLSQEVLLELAFQTLIEREKIQLEQLGYMIGDGQENKQTLLMKRINFLLSDQGARELTDSEKEAWLEEARVLPDVYTNHREYMKNYSALVHLYLDELVVERGKTVGYLLLEKVLETRNVEAMEVLLEAKVDLFEMPDNTEKPFLKKALQGRRYGAIGTVLLHYMAQDMSLTELALEYFRAHPELHPTFEKFTEHLCKYANILIHKNDLPGFLSFTKDIINLCRKMFNIDPPSEKRGEEYADIQLKLRKSMRVATANGQEELSRKSVSEMRKIVQEMRDDSFIAARGFLNKAKLHDPMFIFLGELDGMLSDISDKIDDRKDDFIEEQDNIIAEQSNALKENETIIKNLLKSAVDMQAKLDRMEAHIEMLNNLLRQNGMMNQNPIPEERPEIRAHHFARR</sequence>
<keyword evidence="3" id="KW-1185">Reference proteome</keyword>
<name>A0A370CHA6_9COXI</name>
<gene>
    <name evidence="2" type="ORF">CFE62_004680</name>
</gene>
<dbReference type="Gene3D" id="3.80.10.10">
    <property type="entry name" value="Ribonuclease Inhibitor"/>
    <property type="match status" value="1"/>
</dbReference>
<evidence type="ECO:0000313" key="3">
    <source>
        <dbReference type="Proteomes" id="UP000226429"/>
    </source>
</evidence>
<keyword evidence="1" id="KW-0175">Coiled coil</keyword>
<evidence type="ECO:0000256" key="1">
    <source>
        <dbReference type="SAM" id="Coils"/>
    </source>
</evidence>
<dbReference type="SUPFAM" id="SSF52047">
    <property type="entry name" value="RNI-like"/>
    <property type="match status" value="1"/>
</dbReference>
<dbReference type="AlphaFoldDB" id="A0A370CHA6"/>
<dbReference type="EMBL" id="NMOS02000011">
    <property type="protein sequence ID" value="RDH40309.1"/>
    <property type="molecule type" value="Genomic_DNA"/>
</dbReference>
<proteinExistence type="predicted"/>
<organism evidence="2 3">
    <name type="scientific">Candidatus Aquirickettsiella gammari</name>
    <dbReference type="NCBI Taxonomy" id="2016198"/>
    <lineage>
        <taxon>Bacteria</taxon>
        <taxon>Pseudomonadati</taxon>
        <taxon>Pseudomonadota</taxon>
        <taxon>Gammaproteobacteria</taxon>
        <taxon>Legionellales</taxon>
        <taxon>Coxiellaceae</taxon>
        <taxon>Candidatus Aquirickettsiella</taxon>
    </lineage>
</organism>